<protein>
    <submittedName>
        <fullName evidence="4">Group II intron reverse transcriptase/maturase</fullName>
        <ecNumber evidence="4">2.7.7.49</ecNumber>
    </submittedName>
</protein>
<dbReference type="InterPro" id="IPR013597">
    <property type="entry name" value="Mat_intron_G2"/>
</dbReference>
<dbReference type="Pfam" id="PF00078">
    <property type="entry name" value="RVT_1"/>
    <property type="match status" value="1"/>
</dbReference>
<dbReference type="InterPro" id="IPR051083">
    <property type="entry name" value="GrpII_Intron_Splice-Mob/Def"/>
</dbReference>
<proteinExistence type="inferred from homology"/>
<organism evidence="4">
    <name type="scientific">Wolbachia endosymbiont of Oeneis ivallda</name>
    <dbReference type="NCBI Taxonomy" id="3171168"/>
    <lineage>
        <taxon>Bacteria</taxon>
        <taxon>Pseudomonadati</taxon>
        <taxon>Pseudomonadota</taxon>
        <taxon>Alphaproteobacteria</taxon>
        <taxon>Rickettsiales</taxon>
        <taxon>Anaplasmataceae</taxon>
        <taxon>Wolbachieae</taxon>
        <taxon>Wolbachia</taxon>
    </lineage>
</organism>
<dbReference type="Pfam" id="PF08388">
    <property type="entry name" value="GIIM"/>
    <property type="match status" value="1"/>
</dbReference>
<dbReference type="PANTHER" id="PTHR34047">
    <property type="entry name" value="NUCLEAR INTRON MATURASE 1, MITOCHONDRIAL-RELATED"/>
    <property type="match status" value="1"/>
</dbReference>
<evidence type="ECO:0000256" key="2">
    <source>
        <dbReference type="SAM" id="MobiDB-lite"/>
    </source>
</evidence>
<dbReference type="CDD" id="cd01651">
    <property type="entry name" value="RT_G2_intron"/>
    <property type="match status" value="1"/>
</dbReference>
<dbReference type="CDD" id="cd00085">
    <property type="entry name" value="HNHc"/>
    <property type="match status" value="1"/>
</dbReference>
<evidence type="ECO:0000259" key="3">
    <source>
        <dbReference type="PROSITE" id="PS50878"/>
    </source>
</evidence>
<gene>
    <name evidence="4" type="primary">ltrA</name>
    <name evidence="4" type="ORF">ABS861_04265</name>
</gene>
<feature type="domain" description="Reverse transcriptase" evidence="3">
    <location>
        <begin position="94"/>
        <end position="348"/>
    </location>
</feature>
<feature type="compositionally biased region" description="Basic and acidic residues" evidence="2">
    <location>
        <begin position="564"/>
        <end position="579"/>
    </location>
</feature>
<dbReference type="InterPro" id="IPR000477">
    <property type="entry name" value="RT_dom"/>
</dbReference>
<dbReference type="AlphaFoldDB" id="A0AAU7YLI2"/>
<dbReference type="InterPro" id="IPR043502">
    <property type="entry name" value="DNA/RNA_pol_sf"/>
</dbReference>
<comment type="similarity">
    <text evidence="1">Belongs to the bacterial reverse transcriptase family.</text>
</comment>
<dbReference type="InterPro" id="IPR025960">
    <property type="entry name" value="RVT_N"/>
</dbReference>
<dbReference type="PROSITE" id="PS50878">
    <property type="entry name" value="RT_POL"/>
    <property type="match status" value="1"/>
</dbReference>
<dbReference type="InterPro" id="IPR030931">
    <property type="entry name" value="Group_II_RT_mat"/>
</dbReference>
<dbReference type="NCBIfam" id="TIGR04416">
    <property type="entry name" value="group_II_RT_mat"/>
    <property type="match status" value="1"/>
</dbReference>
<dbReference type="SUPFAM" id="SSF56672">
    <property type="entry name" value="DNA/RNA polymerases"/>
    <property type="match status" value="1"/>
</dbReference>
<dbReference type="Pfam" id="PF13655">
    <property type="entry name" value="RVT_N"/>
    <property type="match status" value="1"/>
</dbReference>
<name>A0AAU7YLI2_9RICK</name>
<dbReference type="PANTHER" id="PTHR34047:SF10">
    <property type="entry name" value="GROUP II INTRON-ASSOCIATED OPEN READING FRAME"/>
    <property type="match status" value="1"/>
</dbReference>
<accession>A0AAU7YLI2</accession>
<evidence type="ECO:0000313" key="4">
    <source>
        <dbReference type="EMBL" id="XCA34588.1"/>
    </source>
</evidence>
<keyword evidence="4" id="KW-0695">RNA-directed DNA polymerase</keyword>
<dbReference type="InterPro" id="IPR003615">
    <property type="entry name" value="HNH_nuc"/>
</dbReference>
<keyword evidence="4" id="KW-0548">Nucleotidyltransferase</keyword>
<evidence type="ECO:0000256" key="1">
    <source>
        <dbReference type="ARBA" id="ARBA00034120"/>
    </source>
</evidence>
<dbReference type="SMART" id="SM00507">
    <property type="entry name" value="HNHc"/>
    <property type="match status" value="1"/>
</dbReference>
<dbReference type="GO" id="GO:0003964">
    <property type="term" value="F:RNA-directed DNA polymerase activity"/>
    <property type="evidence" value="ECO:0007669"/>
    <property type="project" value="UniProtKB-KW"/>
</dbReference>
<dbReference type="EC" id="2.7.7.49" evidence="4"/>
<feature type="region of interest" description="Disordered" evidence="2">
    <location>
        <begin position="564"/>
        <end position="597"/>
    </location>
</feature>
<feature type="compositionally biased region" description="Basic and acidic residues" evidence="2">
    <location>
        <begin position="587"/>
        <end position="597"/>
    </location>
</feature>
<sequence length="597" mass="69647">MNNSEYVMSQQNVRYEWNEIPWRKLEKSSFKLQKRTYRASKCNDIKKMHNLQRLLLKSTSARTLAVRRVTQDNRGKKTAGIDGKASLRKKDRLQLANSLDIRKKAKPSRRIWIPKPGKTERRPLGIPTITDRAKQTLVKMVLEPEWEAKFEPNTYGFRPGRSCQDARAALFIALGRKTAFVLDADISGCFDNIDHNALLEKLNTTPTLKRIIKGWLRAGVMEDKKFKSTKCGTIQGGTISPLLACVALYGLEQSIKGKLKEELFQYAKKKYGYISYKSAQKTISIITYADDFVVLHESKEIVLKAKVLVEKWLKTVGLELNSSKTRILHTLKPLNGEKPGFDFLGFTIRQYPIKRNKRPYKLLIKPSRKSMKQHTLVIKRKLRKMRGAPQEDIIRNLNPVVRGWSQYYNSAVSKATFSLLDDIMFKKLWKWAVFRHQNKGKFWIKRKYFKKYKNDNWRFMSNNGVYLIKHGDHAIKRHVKVLETKSPYDGDWIYWGNRLSKIQGKSPRVIKLLKLQQGKCDHCRLWFKNDDILEVHHKDRNRRNNMTKNLSLLHGHCHDNLHKSMHDKHQIREKPDDGKLSSPVLKSSEEGRPSSLR</sequence>
<keyword evidence="4" id="KW-0808">Transferase</keyword>
<dbReference type="EMBL" id="CP158587">
    <property type="protein sequence ID" value="XCA34588.1"/>
    <property type="molecule type" value="Genomic_DNA"/>
</dbReference>
<reference evidence="4" key="1">
    <citation type="submission" date="2024-06" db="EMBL/GenBank/DDBJ databases">
        <title>Genome assembly of the Oeneis chryxus ivallda.</title>
        <authorList>
            <person name="MacDonald Z."/>
            <person name="Shaffer H.B."/>
            <person name="Gillespie T."/>
            <person name="Marimuthu M.P.A."/>
            <person name="Nguyen O."/>
            <person name="Fairbairn C.W."/>
            <person name="Seligmann W.E."/>
            <person name="Escalona M."/>
            <person name="Miller C."/>
            <person name="Toffelmier E."/>
        </authorList>
    </citation>
    <scope>NUCLEOTIDE SEQUENCE</scope>
    <source>
        <strain evidence="4">CCGP_102_HBS-TG_Oc004</strain>
    </source>
</reference>